<keyword evidence="2" id="KW-1185">Reference proteome</keyword>
<organism evidence="1 2">
    <name type="scientific">Thermophagus xiamenensis</name>
    <dbReference type="NCBI Taxonomy" id="385682"/>
    <lineage>
        <taxon>Bacteria</taxon>
        <taxon>Pseudomonadati</taxon>
        <taxon>Bacteroidota</taxon>
        <taxon>Bacteroidia</taxon>
        <taxon>Marinilabiliales</taxon>
        <taxon>Marinilabiliaceae</taxon>
        <taxon>Thermophagus</taxon>
    </lineage>
</organism>
<evidence type="ECO:0000313" key="2">
    <source>
        <dbReference type="Proteomes" id="UP000181976"/>
    </source>
</evidence>
<gene>
    <name evidence="1" type="ORF">SAMN05444380_11319</name>
</gene>
<accession>A0A1I2BCG0</accession>
<name>A0A1I2BCG0_9BACT</name>
<reference evidence="1 2" key="1">
    <citation type="submission" date="2016-10" db="EMBL/GenBank/DDBJ databases">
        <authorList>
            <person name="de Groot N.N."/>
        </authorList>
    </citation>
    <scope>NUCLEOTIDE SEQUENCE [LARGE SCALE GENOMIC DNA]</scope>
    <source>
        <strain evidence="1 2">DSM 19012</strain>
    </source>
</reference>
<dbReference type="Proteomes" id="UP000181976">
    <property type="component" value="Unassembled WGS sequence"/>
</dbReference>
<sequence length="47" mass="5650">MMVTVTSIPYSKRVCFRWLKKTFTNAKSDFKHAEYSPYVKNMKILFL</sequence>
<evidence type="ECO:0000313" key="1">
    <source>
        <dbReference type="EMBL" id="SFE53892.1"/>
    </source>
</evidence>
<dbReference type="InParanoid" id="A0A1I2BCG0"/>
<protein>
    <submittedName>
        <fullName evidence="1">Uncharacterized protein</fullName>
    </submittedName>
</protein>
<proteinExistence type="predicted"/>
<dbReference type="EMBL" id="FONA01000013">
    <property type="protein sequence ID" value="SFE53892.1"/>
    <property type="molecule type" value="Genomic_DNA"/>
</dbReference>
<dbReference type="AlphaFoldDB" id="A0A1I2BCG0"/>